<dbReference type="InterPro" id="IPR016032">
    <property type="entry name" value="Sig_transdc_resp-reg_C-effctor"/>
</dbReference>
<evidence type="ECO:0000313" key="10">
    <source>
        <dbReference type="EMBL" id="OYX57873.1"/>
    </source>
</evidence>
<dbReference type="PROSITE" id="PS51755">
    <property type="entry name" value="OMPR_PHOB"/>
    <property type="match status" value="1"/>
</dbReference>
<dbReference type="InterPro" id="IPR001789">
    <property type="entry name" value="Sig_transdc_resp-reg_receiver"/>
</dbReference>
<reference evidence="10 11" key="1">
    <citation type="submission" date="2017-03" db="EMBL/GenBank/DDBJ databases">
        <title>Lifting the veil on microbial sulfur biogeochemistry in mining wastewaters.</title>
        <authorList>
            <person name="Kantor R.S."/>
            <person name="Colenbrander Nelson T."/>
            <person name="Marshall S."/>
            <person name="Bennett D."/>
            <person name="Apte S."/>
            <person name="Camacho D."/>
            <person name="Thomas B.C."/>
            <person name="Warren L.A."/>
            <person name="Banfield J.F."/>
        </authorList>
    </citation>
    <scope>NUCLEOTIDE SEQUENCE [LARGE SCALE GENOMIC DNA]</scope>
    <source>
        <strain evidence="10">32-68-21</strain>
    </source>
</reference>
<dbReference type="Pfam" id="PF00486">
    <property type="entry name" value="Trans_reg_C"/>
    <property type="match status" value="1"/>
</dbReference>
<dbReference type="GO" id="GO:0000156">
    <property type="term" value="F:phosphorelay response regulator activity"/>
    <property type="evidence" value="ECO:0007669"/>
    <property type="project" value="TreeGrafter"/>
</dbReference>
<dbReference type="Gene3D" id="1.10.10.10">
    <property type="entry name" value="Winged helix-like DNA-binding domain superfamily/Winged helix DNA-binding domain"/>
    <property type="match status" value="1"/>
</dbReference>
<evidence type="ECO:0000256" key="4">
    <source>
        <dbReference type="ARBA" id="ARBA00023125"/>
    </source>
</evidence>
<feature type="DNA-binding region" description="OmpR/PhoB-type" evidence="7">
    <location>
        <begin position="151"/>
        <end position="251"/>
    </location>
</feature>
<dbReference type="InterPro" id="IPR036388">
    <property type="entry name" value="WH-like_DNA-bd_sf"/>
</dbReference>
<dbReference type="GO" id="GO:0006355">
    <property type="term" value="P:regulation of DNA-templated transcription"/>
    <property type="evidence" value="ECO:0007669"/>
    <property type="project" value="InterPro"/>
</dbReference>
<protein>
    <recommendedName>
        <fullName evidence="12">DNA-binding response regulator</fullName>
    </recommendedName>
</protein>
<dbReference type="Pfam" id="PF00072">
    <property type="entry name" value="Response_reg"/>
    <property type="match status" value="1"/>
</dbReference>
<feature type="domain" description="Response regulatory" evidence="8">
    <location>
        <begin position="25"/>
        <end position="138"/>
    </location>
</feature>
<proteinExistence type="predicted"/>
<keyword evidence="5" id="KW-0804">Transcription</keyword>
<evidence type="ECO:0000256" key="5">
    <source>
        <dbReference type="ARBA" id="ARBA00023163"/>
    </source>
</evidence>
<dbReference type="PROSITE" id="PS50110">
    <property type="entry name" value="RESPONSE_REGULATORY"/>
    <property type="match status" value="1"/>
</dbReference>
<evidence type="ECO:0000256" key="3">
    <source>
        <dbReference type="ARBA" id="ARBA00023015"/>
    </source>
</evidence>
<keyword evidence="1 6" id="KW-0597">Phosphoprotein</keyword>
<dbReference type="SMART" id="SM00448">
    <property type="entry name" value="REC"/>
    <property type="match status" value="1"/>
</dbReference>
<comment type="caution">
    <text evidence="10">The sequence shown here is derived from an EMBL/GenBank/DDBJ whole genome shotgun (WGS) entry which is preliminary data.</text>
</comment>
<feature type="domain" description="OmpR/PhoB-type" evidence="9">
    <location>
        <begin position="151"/>
        <end position="251"/>
    </location>
</feature>
<dbReference type="AlphaFoldDB" id="A0A258HNI7"/>
<dbReference type="SMART" id="SM00862">
    <property type="entry name" value="Trans_reg_C"/>
    <property type="match status" value="1"/>
</dbReference>
<dbReference type="Gene3D" id="6.10.250.690">
    <property type="match status" value="1"/>
</dbReference>
<dbReference type="InterPro" id="IPR039420">
    <property type="entry name" value="WalR-like"/>
</dbReference>
<evidence type="ECO:0000256" key="1">
    <source>
        <dbReference type="ARBA" id="ARBA00022553"/>
    </source>
</evidence>
<evidence type="ECO:0000256" key="7">
    <source>
        <dbReference type="PROSITE-ProRule" id="PRU01091"/>
    </source>
</evidence>
<gene>
    <name evidence="10" type="ORF">B7Y86_05250</name>
</gene>
<dbReference type="SUPFAM" id="SSF46894">
    <property type="entry name" value="C-terminal effector domain of the bipartite response regulators"/>
    <property type="match status" value="1"/>
</dbReference>
<dbReference type="Gene3D" id="3.40.50.2300">
    <property type="match status" value="1"/>
</dbReference>
<dbReference type="EMBL" id="NCEQ01000004">
    <property type="protein sequence ID" value="OYX57873.1"/>
    <property type="molecule type" value="Genomic_DNA"/>
</dbReference>
<dbReference type="SUPFAM" id="SSF52172">
    <property type="entry name" value="CheY-like"/>
    <property type="match status" value="1"/>
</dbReference>
<name>A0A258HNI7_9CAUL</name>
<evidence type="ECO:0000259" key="9">
    <source>
        <dbReference type="PROSITE" id="PS51755"/>
    </source>
</evidence>
<dbReference type="GO" id="GO:0000976">
    <property type="term" value="F:transcription cis-regulatory region binding"/>
    <property type="evidence" value="ECO:0007669"/>
    <property type="project" value="TreeGrafter"/>
</dbReference>
<keyword evidence="3" id="KW-0805">Transcription regulation</keyword>
<evidence type="ECO:0000259" key="8">
    <source>
        <dbReference type="PROSITE" id="PS50110"/>
    </source>
</evidence>
<accession>A0A258HNI7</accession>
<evidence type="ECO:0000313" key="11">
    <source>
        <dbReference type="Proteomes" id="UP000216147"/>
    </source>
</evidence>
<keyword evidence="4 7" id="KW-0238">DNA-binding</keyword>
<dbReference type="CDD" id="cd00383">
    <property type="entry name" value="trans_reg_C"/>
    <property type="match status" value="1"/>
</dbReference>
<sequence>MSTRDTNGRARPTVSEHLLLDNAPNILIVDDDPGVRSELGAYITENGYRVFDAADGVQMDRMLDEHDIHIVLLDIMMPGEDGLSICRRLGAHPKLNVILLSAKGTDVDRIIGLELGADDYLPKPFNPRELLAHIRALLRRRSARPDDPDKPRDHCFLGWRVRRARHQLFAPDGVLIPLSVGEFQLLTTFLDNPRRVLNRASLLEALSLDDKPYSSRVVDTLVCRLRKKLGLGDGGEDIILTLRSEGYMFNAAVTRQ</sequence>
<keyword evidence="2" id="KW-0902">Two-component regulatory system</keyword>
<dbReference type="PANTHER" id="PTHR48111:SF4">
    <property type="entry name" value="DNA-BINDING DUAL TRANSCRIPTIONAL REGULATOR OMPR"/>
    <property type="match status" value="1"/>
</dbReference>
<dbReference type="Proteomes" id="UP000216147">
    <property type="component" value="Unassembled WGS sequence"/>
</dbReference>
<dbReference type="PANTHER" id="PTHR48111">
    <property type="entry name" value="REGULATOR OF RPOS"/>
    <property type="match status" value="1"/>
</dbReference>
<organism evidence="10 11">
    <name type="scientific">Brevundimonas subvibrioides</name>
    <dbReference type="NCBI Taxonomy" id="74313"/>
    <lineage>
        <taxon>Bacteria</taxon>
        <taxon>Pseudomonadati</taxon>
        <taxon>Pseudomonadota</taxon>
        <taxon>Alphaproteobacteria</taxon>
        <taxon>Caulobacterales</taxon>
        <taxon>Caulobacteraceae</taxon>
        <taxon>Brevundimonas</taxon>
    </lineage>
</organism>
<evidence type="ECO:0008006" key="12">
    <source>
        <dbReference type="Google" id="ProtNLM"/>
    </source>
</evidence>
<evidence type="ECO:0000256" key="6">
    <source>
        <dbReference type="PROSITE-ProRule" id="PRU00169"/>
    </source>
</evidence>
<dbReference type="GO" id="GO:0005829">
    <property type="term" value="C:cytosol"/>
    <property type="evidence" value="ECO:0007669"/>
    <property type="project" value="TreeGrafter"/>
</dbReference>
<feature type="modified residue" description="4-aspartylphosphate" evidence="6">
    <location>
        <position position="74"/>
    </location>
</feature>
<evidence type="ECO:0000256" key="2">
    <source>
        <dbReference type="ARBA" id="ARBA00023012"/>
    </source>
</evidence>
<dbReference type="InterPro" id="IPR001867">
    <property type="entry name" value="OmpR/PhoB-type_DNA-bd"/>
</dbReference>
<dbReference type="GO" id="GO:0032993">
    <property type="term" value="C:protein-DNA complex"/>
    <property type="evidence" value="ECO:0007669"/>
    <property type="project" value="TreeGrafter"/>
</dbReference>
<dbReference type="InterPro" id="IPR011006">
    <property type="entry name" value="CheY-like_superfamily"/>
</dbReference>